<evidence type="ECO:0000313" key="4">
    <source>
        <dbReference type="Proteomes" id="UP001221142"/>
    </source>
</evidence>
<feature type="region of interest" description="Disordered" evidence="1">
    <location>
        <begin position="1"/>
        <end position="28"/>
    </location>
</feature>
<dbReference type="Pfam" id="PF13424">
    <property type="entry name" value="TPR_12"/>
    <property type="match status" value="3"/>
</dbReference>
<dbReference type="PANTHER" id="PTHR46082">
    <property type="entry name" value="ATP/GTP-BINDING PROTEIN-RELATED"/>
    <property type="match status" value="1"/>
</dbReference>
<evidence type="ECO:0000256" key="1">
    <source>
        <dbReference type="SAM" id="MobiDB-lite"/>
    </source>
</evidence>
<evidence type="ECO:0000259" key="2">
    <source>
        <dbReference type="Pfam" id="PF25000"/>
    </source>
</evidence>
<comment type="caution">
    <text evidence="3">The sequence shown here is derived from an EMBL/GenBank/DDBJ whole genome shotgun (WGS) entry which is preliminary data.</text>
</comment>
<dbReference type="InterPro" id="IPR059179">
    <property type="entry name" value="MLKL-like_MCAfunc"/>
</dbReference>
<dbReference type="SUPFAM" id="SSF52540">
    <property type="entry name" value="P-loop containing nucleoside triphosphate hydrolases"/>
    <property type="match status" value="1"/>
</dbReference>
<name>A0AAD7FPA4_9AGAR</name>
<dbReference type="Gene3D" id="1.25.40.10">
    <property type="entry name" value="Tetratricopeptide repeat domain"/>
    <property type="match status" value="4"/>
</dbReference>
<gene>
    <name evidence="3" type="ORF">FB45DRAFT_1002577</name>
</gene>
<dbReference type="CDD" id="cd21037">
    <property type="entry name" value="MLKL_NTD"/>
    <property type="match status" value="1"/>
</dbReference>
<dbReference type="GO" id="GO:0043531">
    <property type="term" value="F:ADP binding"/>
    <property type="evidence" value="ECO:0007669"/>
    <property type="project" value="InterPro"/>
</dbReference>
<dbReference type="InterPro" id="IPR036537">
    <property type="entry name" value="Adaptor_Cbl_N_dom_sf"/>
</dbReference>
<sequence length="1268" mass="142342">MVPTTQAAAKARASSSSPGATQKGKTSFGSGSDWIGVSLGIAKTMQAGGEFAPFPYIKGACGIVVSLLELVQELKHNREDLQELCEGIGKILNIVRNEVENHGNGRAEQFRDLCEDFERYLKETLELVEALAKKPRGVLGHAKELLQVNSTKERIAGHQRKLQELRENFILRSHIRIGFRVLDSNSMGYLYPVSTDNPMIEAVDATRVSPKFNECPPPSRIFQGRQRILQQMKAFFDDGLIKQHIFLLHGLGGSGKTQIALKFIDDSVSKFSDVFMLDMSSQTTIEAGLKNIAINKQIGNTQDDTLKWLKTVQSNWLLLFDNADDPDINLNPYLPKCNQGNILITSRNPGLCVHAGAHSLVPDLEEIDASELLLKGAHKDVTDENMAIAREISQALCCLPLAITQASAFIAKSGRFKGYMELYKQNQVTLLSERPTQWQDDYACSVYTTWKISFDKLSPVAQTLLQLCSWLHYQGISENIFQNAARYNTSDRPYGPAREQLQGAYEFLGYLQNQAGQWDSLAFIQVANELQAYSLITFDEETGFFSLHPLVHGWCHSAAAKQQEVMINLMGMSIATGNYSDVQSLWMLPHLQALIQDTAGRAPLWNEQFAQIYTQGFKFKLATEFWDAVQMRKQQIYGENHRHTLRAMEWLAYSYGRLGRFNDAAPLQTVVLEKWKKLLGEEHPKTLVAMGNLANTYRSLGQFNDAALLQSFVLEKRKEVLGKEHPETLWAMGYLAGTHRSLGQFTDAATLQSFILEERKKLLGEENPDTLRAMGDLAMTQRELGQFNNAALLQSFVLGKHKHLLGEEHPDTLWAMANLAVTYTHLGKYNDATLLQSFVLQTQKKLLGEDHPDTLWAMGNLAMTYIDLGRFNDAAPLQIFVLEQRKKLYGEGHLDTLWAMGNLARTHASLGKFNDAALLDTFVLQKQKELLGEEHPDTLWTKANLAEAYERLGRFNDAISLQVFVLEKRKERLGEGHPDTLWAMGDLADTHRSLGKFNDAALLETFVLEQRKKLHGEDHPDTLWAMASLARTYRSLGQFNDAASLQTFVLEGRKMLLGEEHPDTLGAMGDLALSYIDLGRFNDAAQPQTFVLEKRKKLYGEDHPDTLVAMANIAGTHRSLGQFNDAVQLESFVLEKQKILHGEEHPETLRAMANLAETYKAMAKLAEAETMEIFVLHTQKKLLGEEHYLTLIAGGRLASTFTKLGRFTEAASLECIVLENQKQLLGEDHPCTISTMKNLIETYEGLGKVEEVDVLNIQLKQAQGTWDQ</sequence>
<reference evidence="3" key="1">
    <citation type="submission" date="2023-03" db="EMBL/GenBank/DDBJ databases">
        <title>Massive genome expansion in bonnet fungi (Mycena s.s.) driven by repeated elements and novel gene families across ecological guilds.</title>
        <authorList>
            <consortium name="Lawrence Berkeley National Laboratory"/>
            <person name="Harder C.B."/>
            <person name="Miyauchi S."/>
            <person name="Viragh M."/>
            <person name="Kuo A."/>
            <person name="Thoen E."/>
            <person name="Andreopoulos B."/>
            <person name="Lu D."/>
            <person name="Skrede I."/>
            <person name="Drula E."/>
            <person name="Henrissat B."/>
            <person name="Morin E."/>
            <person name="Kohler A."/>
            <person name="Barry K."/>
            <person name="LaButti K."/>
            <person name="Morin E."/>
            <person name="Salamov A."/>
            <person name="Lipzen A."/>
            <person name="Mereny Z."/>
            <person name="Hegedus B."/>
            <person name="Baldrian P."/>
            <person name="Stursova M."/>
            <person name="Weitz H."/>
            <person name="Taylor A."/>
            <person name="Grigoriev I.V."/>
            <person name="Nagy L.G."/>
            <person name="Martin F."/>
            <person name="Kauserud H."/>
        </authorList>
    </citation>
    <scope>NUCLEOTIDE SEQUENCE</scope>
    <source>
        <strain evidence="3">9284</strain>
    </source>
</reference>
<accession>A0AAD7FPA4</accession>
<dbReference type="Proteomes" id="UP001221142">
    <property type="component" value="Unassembled WGS sequence"/>
</dbReference>
<dbReference type="InterPro" id="IPR027417">
    <property type="entry name" value="P-loop_NTPase"/>
</dbReference>
<dbReference type="Pfam" id="PF13374">
    <property type="entry name" value="TPR_10"/>
    <property type="match status" value="6"/>
</dbReference>
<dbReference type="GO" id="GO:0007166">
    <property type="term" value="P:cell surface receptor signaling pathway"/>
    <property type="evidence" value="ECO:0007669"/>
    <property type="project" value="InterPro"/>
</dbReference>
<dbReference type="PANTHER" id="PTHR46082:SF6">
    <property type="entry name" value="AAA+ ATPASE DOMAIN-CONTAINING PROTEIN-RELATED"/>
    <property type="match status" value="1"/>
</dbReference>
<dbReference type="EMBL" id="JARKIF010000007">
    <property type="protein sequence ID" value="KAJ7635211.1"/>
    <property type="molecule type" value="Genomic_DNA"/>
</dbReference>
<feature type="domain" description="DUF7779" evidence="2">
    <location>
        <begin position="453"/>
        <end position="552"/>
    </location>
</feature>
<dbReference type="Pfam" id="PF25000">
    <property type="entry name" value="DUF7779"/>
    <property type="match status" value="1"/>
</dbReference>
<dbReference type="InterPro" id="IPR056681">
    <property type="entry name" value="DUF7779"/>
</dbReference>
<feature type="compositionally biased region" description="Low complexity" evidence="1">
    <location>
        <begin position="7"/>
        <end position="20"/>
    </location>
</feature>
<dbReference type="AlphaFoldDB" id="A0AAD7FPA4"/>
<dbReference type="SUPFAM" id="SSF48452">
    <property type="entry name" value="TPR-like"/>
    <property type="match status" value="5"/>
</dbReference>
<organism evidence="3 4">
    <name type="scientific">Roridomyces roridus</name>
    <dbReference type="NCBI Taxonomy" id="1738132"/>
    <lineage>
        <taxon>Eukaryota</taxon>
        <taxon>Fungi</taxon>
        <taxon>Dikarya</taxon>
        <taxon>Basidiomycota</taxon>
        <taxon>Agaricomycotina</taxon>
        <taxon>Agaricomycetes</taxon>
        <taxon>Agaricomycetidae</taxon>
        <taxon>Agaricales</taxon>
        <taxon>Marasmiineae</taxon>
        <taxon>Mycenaceae</taxon>
        <taxon>Roridomyces</taxon>
    </lineage>
</organism>
<proteinExistence type="predicted"/>
<evidence type="ECO:0000313" key="3">
    <source>
        <dbReference type="EMBL" id="KAJ7635211.1"/>
    </source>
</evidence>
<dbReference type="InterPro" id="IPR053137">
    <property type="entry name" value="NLR-like"/>
</dbReference>
<protein>
    <recommendedName>
        <fullName evidence="2">DUF7779 domain-containing protein</fullName>
    </recommendedName>
</protein>
<dbReference type="Gene3D" id="3.40.50.300">
    <property type="entry name" value="P-loop containing nucleotide triphosphate hydrolases"/>
    <property type="match status" value="1"/>
</dbReference>
<dbReference type="InterPro" id="IPR011990">
    <property type="entry name" value="TPR-like_helical_dom_sf"/>
</dbReference>
<keyword evidence="4" id="KW-1185">Reference proteome</keyword>
<dbReference type="Gene3D" id="1.20.930.20">
    <property type="entry name" value="Adaptor protein Cbl, N-terminal domain"/>
    <property type="match status" value="1"/>
</dbReference>